<gene>
    <name evidence="14" type="ORF">METEAL_30640</name>
</gene>
<keyword evidence="10" id="KW-0408">Iron</keyword>
<evidence type="ECO:0000256" key="9">
    <source>
        <dbReference type="ARBA" id="ARBA00022989"/>
    </source>
</evidence>
<evidence type="ECO:0000256" key="3">
    <source>
        <dbReference type="ARBA" id="ARBA00022448"/>
    </source>
</evidence>
<dbReference type="PANTHER" id="PTHR30485:SF0">
    <property type="entry name" value="NI_FE-HYDROGENASE 1 B-TYPE CYTOCHROME SUBUNIT-RELATED"/>
    <property type="match status" value="1"/>
</dbReference>
<evidence type="ECO:0000256" key="5">
    <source>
        <dbReference type="ARBA" id="ARBA00022617"/>
    </source>
</evidence>
<keyword evidence="4" id="KW-1003">Cell membrane</keyword>
<dbReference type="GO" id="GO:0005886">
    <property type="term" value="C:plasma membrane"/>
    <property type="evidence" value="ECO:0007669"/>
    <property type="project" value="UniProtKB-SubCell"/>
</dbReference>
<comment type="similarity">
    <text evidence="2">Belongs to the HupC/HyaC/HydC family.</text>
</comment>
<dbReference type="GO" id="GO:0009055">
    <property type="term" value="F:electron transfer activity"/>
    <property type="evidence" value="ECO:0007669"/>
    <property type="project" value="InterPro"/>
</dbReference>
<feature type="transmembrane region" description="Helical" evidence="12">
    <location>
        <begin position="58"/>
        <end position="79"/>
    </location>
</feature>
<keyword evidence="3" id="KW-0813">Transport</keyword>
<dbReference type="GO" id="GO:0022904">
    <property type="term" value="P:respiratory electron transport chain"/>
    <property type="evidence" value="ECO:0007669"/>
    <property type="project" value="InterPro"/>
</dbReference>
<evidence type="ECO:0000313" key="14">
    <source>
        <dbReference type="EMBL" id="BDU73890.1"/>
    </source>
</evidence>
<evidence type="ECO:0000256" key="2">
    <source>
        <dbReference type="ARBA" id="ARBA00008622"/>
    </source>
</evidence>
<dbReference type="Proteomes" id="UP001238179">
    <property type="component" value="Chromosome"/>
</dbReference>
<name>A0AA48GT85_9BACT</name>
<keyword evidence="8" id="KW-0249">Electron transport</keyword>
<evidence type="ECO:0000256" key="10">
    <source>
        <dbReference type="ARBA" id="ARBA00023004"/>
    </source>
</evidence>
<dbReference type="PANTHER" id="PTHR30485">
    <property type="entry name" value="NI/FE-HYDROGENASE 1 B-TYPE CYTOCHROME SUBUNIT"/>
    <property type="match status" value="1"/>
</dbReference>
<reference evidence="15" key="1">
    <citation type="journal article" date="2023" name="Int. J. Syst. Evol. Microbiol.">
        <title>Mesoterricola silvestris gen. nov., sp. nov., Mesoterricola sediminis sp. nov., Geothrix oryzae sp. nov., Geothrix edaphica sp. nov., Geothrix rubra sp. nov., and Geothrix limicola sp. nov., six novel members of Acidobacteriota isolated from soils.</title>
        <authorList>
            <person name="Itoh H."/>
            <person name="Sugisawa Y."/>
            <person name="Mise K."/>
            <person name="Xu Z."/>
            <person name="Kuniyasu M."/>
            <person name="Ushijima N."/>
            <person name="Kawano K."/>
            <person name="Kobayashi E."/>
            <person name="Shiratori Y."/>
            <person name="Masuda Y."/>
            <person name="Senoo K."/>
        </authorList>
    </citation>
    <scope>NUCLEOTIDE SEQUENCE [LARGE SCALE GENOMIC DNA]</scope>
    <source>
        <strain evidence="15">W79</strain>
    </source>
</reference>
<evidence type="ECO:0000256" key="1">
    <source>
        <dbReference type="ARBA" id="ARBA00004651"/>
    </source>
</evidence>
<dbReference type="InterPro" id="IPR016174">
    <property type="entry name" value="Di-haem_cyt_TM"/>
</dbReference>
<feature type="transmembrane region" description="Helical" evidence="12">
    <location>
        <begin position="183"/>
        <end position="202"/>
    </location>
</feature>
<evidence type="ECO:0000256" key="11">
    <source>
        <dbReference type="ARBA" id="ARBA00023136"/>
    </source>
</evidence>
<evidence type="ECO:0000256" key="4">
    <source>
        <dbReference type="ARBA" id="ARBA00022475"/>
    </source>
</evidence>
<dbReference type="KEGG" id="msil:METEAL_30640"/>
<keyword evidence="11 12" id="KW-0472">Membrane</keyword>
<evidence type="ECO:0000256" key="12">
    <source>
        <dbReference type="SAM" id="Phobius"/>
    </source>
</evidence>
<protein>
    <submittedName>
        <fullName evidence="14">Ni/Fe-hydrogenase, b-type cytochrome subunit</fullName>
    </submittedName>
</protein>
<dbReference type="Pfam" id="PF01292">
    <property type="entry name" value="Ni_hydr_CYTB"/>
    <property type="match status" value="1"/>
</dbReference>
<organism evidence="14 15">
    <name type="scientific">Mesoterricola silvestris</name>
    <dbReference type="NCBI Taxonomy" id="2927979"/>
    <lineage>
        <taxon>Bacteria</taxon>
        <taxon>Pseudomonadati</taxon>
        <taxon>Acidobacteriota</taxon>
        <taxon>Holophagae</taxon>
        <taxon>Holophagales</taxon>
        <taxon>Holophagaceae</taxon>
        <taxon>Mesoterricola</taxon>
    </lineage>
</organism>
<dbReference type="Gene3D" id="1.20.950.20">
    <property type="entry name" value="Transmembrane di-heme cytochromes, Chain C"/>
    <property type="match status" value="1"/>
</dbReference>
<evidence type="ECO:0000256" key="7">
    <source>
        <dbReference type="ARBA" id="ARBA00022723"/>
    </source>
</evidence>
<feature type="transmembrane region" description="Helical" evidence="12">
    <location>
        <begin position="18"/>
        <end position="37"/>
    </location>
</feature>
<keyword evidence="7" id="KW-0479">Metal-binding</keyword>
<comment type="subcellular location">
    <subcellularLocation>
        <location evidence="1">Cell membrane</location>
        <topology evidence="1">Multi-pass membrane protein</topology>
    </subcellularLocation>
</comment>
<feature type="transmembrane region" description="Helical" evidence="12">
    <location>
        <begin position="131"/>
        <end position="151"/>
    </location>
</feature>
<dbReference type="InterPro" id="IPR011577">
    <property type="entry name" value="Cyt_b561_bac/Ni-Hgenase"/>
</dbReference>
<sequence length="225" mass="25871">MPAATYKRVYVWELPVRAFHWINGFAVTALIVTGYFIGNPIHVGFAQEASGQYWFGTLRFVHFAAGYVFLVNFLARIYWGFVGNQYADWRQFIPTSRKNLAEILDVLRVDVFQTKLKGPVHLGHNRLAGTIYFATFFAFLFQVATGFGLYAPMSRSIAGKAFAWVVPFLGGDQAARQWHHAMLWFYVIFILVHVYLVFYHDYIEGRGTTSSMVGGWKFEKEHRDA</sequence>
<dbReference type="InterPro" id="IPR000516">
    <property type="entry name" value="Ni-dep_Hydgase_cyt-B"/>
</dbReference>
<dbReference type="AlphaFoldDB" id="A0AA48GT85"/>
<dbReference type="NCBIfam" id="TIGR02125">
    <property type="entry name" value="CytB-hydogenase"/>
    <property type="match status" value="1"/>
</dbReference>
<evidence type="ECO:0000313" key="15">
    <source>
        <dbReference type="Proteomes" id="UP001238179"/>
    </source>
</evidence>
<keyword evidence="9 12" id="KW-1133">Transmembrane helix</keyword>
<dbReference type="InterPro" id="IPR051542">
    <property type="entry name" value="Hydrogenase_cytochrome"/>
</dbReference>
<evidence type="ECO:0000256" key="8">
    <source>
        <dbReference type="ARBA" id="ARBA00022982"/>
    </source>
</evidence>
<feature type="domain" description="Cytochrome b561 bacterial/Ni-hydrogenase" evidence="13">
    <location>
        <begin position="11"/>
        <end position="215"/>
    </location>
</feature>
<dbReference type="GO" id="GO:0020037">
    <property type="term" value="F:heme binding"/>
    <property type="evidence" value="ECO:0007669"/>
    <property type="project" value="TreeGrafter"/>
</dbReference>
<evidence type="ECO:0000256" key="6">
    <source>
        <dbReference type="ARBA" id="ARBA00022692"/>
    </source>
</evidence>
<keyword evidence="15" id="KW-1185">Reference proteome</keyword>
<keyword evidence="6 12" id="KW-0812">Transmembrane</keyword>
<dbReference type="EMBL" id="AP027080">
    <property type="protein sequence ID" value="BDU73890.1"/>
    <property type="molecule type" value="Genomic_DNA"/>
</dbReference>
<proteinExistence type="inferred from homology"/>
<evidence type="ECO:0000259" key="13">
    <source>
        <dbReference type="Pfam" id="PF01292"/>
    </source>
</evidence>
<dbReference type="RefSeq" id="WP_316412557.1">
    <property type="nucleotide sequence ID" value="NZ_AP027080.1"/>
</dbReference>
<dbReference type="GO" id="GO:0005506">
    <property type="term" value="F:iron ion binding"/>
    <property type="evidence" value="ECO:0007669"/>
    <property type="project" value="InterPro"/>
</dbReference>
<keyword evidence="5" id="KW-0349">Heme</keyword>
<dbReference type="PRINTS" id="PR00161">
    <property type="entry name" value="NIHGNASECYTB"/>
</dbReference>
<accession>A0AA48GT85</accession>
<dbReference type="SUPFAM" id="SSF81342">
    <property type="entry name" value="Transmembrane di-heme cytochromes"/>
    <property type="match status" value="1"/>
</dbReference>